<organism evidence="3 4">
    <name type="scientific">Cutibacterium namnetense</name>
    <dbReference type="NCBI Taxonomy" id="1574624"/>
    <lineage>
        <taxon>Bacteria</taxon>
        <taxon>Bacillati</taxon>
        <taxon>Actinomycetota</taxon>
        <taxon>Actinomycetes</taxon>
        <taxon>Propionibacteriales</taxon>
        <taxon>Propionibacteriaceae</taxon>
        <taxon>Cutibacterium</taxon>
    </lineage>
</organism>
<keyword evidence="1" id="KW-0812">Transmembrane</keyword>
<keyword evidence="1" id="KW-0472">Membrane</keyword>
<name>A0ABX9I9H5_9ACTN</name>
<keyword evidence="1" id="KW-1133">Transmembrane helix</keyword>
<dbReference type="RefSeq" id="WP_002550137.1">
    <property type="nucleotide sequence ID" value="NZ_JARJNT010000002.1"/>
</dbReference>
<evidence type="ECO:0000313" key="4">
    <source>
        <dbReference type="Proteomes" id="UP000256324"/>
    </source>
</evidence>
<keyword evidence="4" id="KW-1185">Reference proteome</keyword>
<evidence type="ECO:0000313" key="3">
    <source>
        <dbReference type="EMBL" id="REB69436.1"/>
    </source>
</evidence>
<comment type="caution">
    <text evidence="3">The sequence shown here is derived from an EMBL/GenBank/DDBJ whole genome shotgun (WGS) entry which is preliminary data.</text>
</comment>
<dbReference type="InterPro" id="IPR012495">
    <property type="entry name" value="TadE-like_dom"/>
</dbReference>
<proteinExistence type="predicted"/>
<dbReference type="EMBL" id="PCZS01000002">
    <property type="protein sequence ID" value="REB69436.1"/>
    <property type="molecule type" value="Genomic_DNA"/>
</dbReference>
<evidence type="ECO:0000256" key="1">
    <source>
        <dbReference type="SAM" id="Phobius"/>
    </source>
</evidence>
<feature type="transmembrane region" description="Helical" evidence="1">
    <location>
        <begin position="39"/>
        <end position="61"/>
    </location>
</feature>
<evidence type="ECO:0000259" key="2">
    <source>
        <dbReference type="Pfam" id="PF07811"/>
    </source>
</evidence>
<gene>
    <name evidence="3" type="ORF">CP880_08460</name>
</gene>
<dbReference type="Proteomes" id="UP000256324">
    <property type="component" value="Unassembled WGS sequence"/>
</dbReference>
<dbReference type="Pfam" id="PF07811">
    <property type="entry name" value="TadE"/>
    <property type="match status" value="1"/>
</dbReference>
<reference evidence="3 4" key="1">
    <citation type="submission" date="2017-09" db="EMBL/GenBank/DDBJ databases">
        <authorList>
            <person name="Bumgarner R.E."/>
        </authorList>
    </citation>
    <scope>NUCLEOTIDE SEQUENCE [LARGE SCALE GENOMIC DNA]</scope>
    <source>
        <strain evidence="3 4">T34998</strain>
    </source>
</reference>
<feature type="domain" description="TadE-like" evidence="2">
    <location>
        <begin position="37"/>
        <end position="79"/>
    </location>
</feature>
<accession>A0ABX9I9H5</accession>
<sequence>MIWPFYGGTSCPLDLIHRVRYRHRNTWQNRRHRRYRGAVAVEAALILPTLLMIAAVATGGWRISEVKADAQSAAEVAARAGSVASSAGDGIVVGQRAGLAELAGTRCSNPAIAVDSSDLALPAGSTGTTSARVRCTVRLSDLLVPGMPGAFHVESVARSTLDSHRERYS</sequence>
<protein>
    <recommendedName>
        <fullName evidence="2">TadE-like domain-containing protein</fullName>
    </recommendedName>
</protein>